<dbReference type="EMBL" id="DF933837">
    <property type="protein sequence ID" value="GAM41194.1"/>
    <property type="molecule type" value="Genomic_DNA"/>
</dbReference>
<dbReference type="InterPro" id="IPR011701">
    <property type="entry name" value="MFS"/>
</dbReference>
<dbReference type="Pfam" id="PF07690">
    <property type="entry name" value="MFS_1"/>
    <property type="match status" value="1"/>
</dbReference>
<sequence length="300" mass="31293">MLAGDGGGTKYAWDSATIIGLFCGAGGNLLIFLAWERSMGHDAMIPLALVRRQAIWSSCLNTAGFIGCAFTTVYYFPIWFQAVKGASPTASGVDMVPLIALEMATTVITGALIQRVGYSLPFVLVGSALTAIGTGLVTTLTPASSIGSRVGYQILQGCQGLAFQIPLLAVQTNVSEEQLAVATALVVFSQNLSGAVFLSLAEVIFSNQLRHELTMNAPGVDTSAVISAGASASGVRNAVPASDLPGVILAYSRSFDHVMYLAMGSAIGAFLFATCMGWVPMKKETENFNGEMVGINDQSA</sequence>
<dbReference type="Gene3D" id="1.20.1250.20">
    <property type="entry name" value="MFS general substrate transporter like domains"/>
    <property type="match status" value="1"/>
</dbReference>
<dbReference type="GO" id="GO:0022857">
    <property type="term" value="F:transmembrane transporter activity"/>
    <property type="evidence" value="ECO:0007669"/>
    <property type="project" value="InterPro"/>
</dbReference>
<reference evidence="8" key="1">
    <citation type="journal article" date="2015" name="Genome Announc.">
        <title>Draft genome sequence of Talaromyces cellulolyticus strain Y-94, a source of lignocellulosic biomass-degrading enzymes.</title>
        <authorList>
            <person name="Fujii T."/>
            <person name="Koike H."/>
            <person name="Sawayama S."/>
            <person name="Yano S."/>
            <person name="Inoue H."/>
        </authorList>
    </citation>
    <scope>NUCLEOTIDE SEQUENCE [LARGE SCALE GENOMIC DNA]</scope>
    <source>
        <strain evidence="8">Y-94</strain>
    </source>
</reference>
<comment type="similarity">
    <text evidence="2">Belongs to the major facilitator superfamily. TCR/Tet family.</text>
</comment>
<dbReference type="GO" id="GO:0005886">
    <property type="term" value="C:plasma membrane"/>
    <property type="evidence" value="ECO:0007669"/>
    <property type="project" value="TreeGrafter"/>
</dbReference>
<feature type="transmembrane region" description="Helical" evidence="6">
    <location>
        <begin position="179"/>
        <end position="205"/>
    </location>
</feature>
<evidence type="ECO:0000313" key="7">
    <source>
        <dbReference type="EMBL" id="GAM41194.1"/>
    </source>
</evidence>
<organism evidence="7 8">
    <name type="scientific">Talaromyces pinophilus</name>
    <name type="common">Penicillium pinophilum</name>
    <dbReference type="NCBI Taxonomy" id="128442"/>
    <lineage>
        <taxon>Eukaryota</taxon>
        <taxon>Fungi</taxon>
        <taxon>Dikarya</taxon>
        <taxon>Ascomycota</taxon>
        <taxon>Pezizomycotina</taxon>
        <taxon>Eurotiomycetes</taxon>
        <taxon>Eurotiomycetidae</taxon>
        <taxon>Eurotiales</taxon>
        <taxon>Trichocomaceae</taxon>
        <taxon>Talaromyces</taxon>
        <taxon>Talaromyces sect. Talaromyces</taxon>
    </lineage>
</organism>
<dbReference type="Proteomes" id="UP000053095">
    <property type="component" value="Unassembled WGS sequence"/>
</dbReference>
<evidence type="ECO:0000256" key="3">
    <source>
        <dbReference type="ARBA" id="ARBA00022692"/>
    </source>
</evidence>
<keyword evidence="5 6" id="KW-0472">Membrane</keyword>
<proteinExistence type="inferred from homology"/>
<evidence type="ECO:0000256" key="2">
    <source>
        <dbReference type="ARBA" id="ARBA00007520"/>
    </source>
</evidence>
<evidence type="ECO:0000256" key="4">
    <source>
        <dbReference type="ARBA" id="ARBA00022989"/>
    </source>
</evidence>
<keyword evidence="3 6" id="KW-0812">Transmembrane</keyword>
<comment type="subcellular location">
    <subcellularLocation>
        <location evidence="1">Membrane</location>
        <topology evidence="1">Multi-pass membrane protein</topology>
    </subcellularLocation>
</comment>
<evidence type="ECO:0000313" key="8">
    <source>
        <dbReference type="Proteomes" id="UP000053095"/>
    </source>
</evidence>
<feature type="transmembrane region" description="Helical" evidence="6">
    <location>
        <begin position="258"/>
        <end position="279"/>
    </location>
</feature>
<dbReference type="PANTHER" id="PTHR23501:SF193">
    <property type="entry name" value="MULTIDRUG TRANSPORTER, PUTATIVE (AFU_ORTHOLOGUE AFUA_8G00940)-RELATED"/>
    <property type="match status" value="1"/>
</dbReference>
<accession>A0A6V8HK36</accession>
<evidence type="ECO:0000256" key="1">
    <source>
        <dbReference type="ARBA" id="ARBA00004141"/>
    </source>
</evidence>
<keyword evidence="4 6" id="KW-1133">Transmembrane helix</keyword>
<evidence type="ECO:0000256" key="5">
    <source>
        <dbReference type="ARBA" id="ARBA00023136"/>
    </source>
</evidence>
<dbReference type="SUPFAM" id="SSF103473">
    <property type="entry name" value="MFS general substrate transporter"/>
    <property type="match status" value="1"/>
</dbReference>
<feature type="transmembrane region" description="Helical" evidence="6">
    <location>
        <begin position="12"/>
        <end position="35"/>
    </location>
</feature>
<comment type="caution">
    <text evidence="7">The sequence shown here is derived from an EMBL/GenBank/DDBJ whole genome shotgun (WGS) entry which is preliminary data.</text>
</comment>
<evidence type="ECO:0000256" key="6">
    <source>
        <dbReference type="SAM" id="Phobius"/>
    </source>
</evidence>
<dbReference type="PANTHER" id="PTHR23501">
    <property type="entry name" value="MAJOR FACILITATOR SUPERFAMILY"/>
    <property type="match status" value="1"/>
</dbReference>
<name>A0A6V8HK36_TALPI</name>
<protein>
    <submittedName>
        <fullName evidence="7">Uncharacterized protein</fullName>
    </submittedName>
</protein>
<feature type="transmembrane region" description="Helical" evidence="6">
    <location>
        <begin position="55"/>
        <end position="76"/>
    </location>
</feature>
<gene>
    <name evidence="7" type="ORF">TCE0_041r14141</name>
</gene>
<feature type="transmembrane region" description="Helical" evidence="6">
    <location>
        <begin position="120"/>
        <end position="140"/>
    </location>
</feature>
<keyword evidence="8" id="KW-1185">Reference proteome</keyword>
<dbReference type="InterPro" id="IPR036259">
    <property type="entry name" value="MFS_trans_sf"/>
</dbReference>
<feature type="transmembrane region" description="Helical" evidence="6">
    <location>
        <begin position="96"/>
        <end position="113"/>
    </location>
</feature>
<dbReference type="AlphaFoldDB" id="A0A6V8HK36"/>